<dbReference type="Proteomes" id="UP001606301">
    <property type="component" value="Unassembled WGS sequence"/>
</dbReference>
<dbReference type="Gene3D" id="3.40.50.880">
    <property type="match status" value="1"/>
</dbReference>
<feature type="domain" description="DJ-1/PfpI" evidence="1">
    <location>
        <begin position="27"/>
        <end position="201"/>
    </location>
</feature>
<dbReference type="EMBL" id="JBIGHW010000001">
    <property type="protein sequence ID" value="MFG6439356.1"/>
    <property type="molecule type" value="Genomic_DNA"/>
</dbReference>
<reference evidence="2 3" key="1">
    <citation type="submission" date="2024-08" db="EMBL/GenBank/DDBJ databases">
        <authorList>
            <person name="Lu H."/>
        </authorList>
    </citation>
    <scope>NUCLEOTIDE SEQUENCE [LARGE SCALE GENOMIC DNA]</scope>
    <source>
        <strain evidence="2 3">LKC17W</strain>
    </source>
</reference>
<keyword evidence="3" id="KW-1185">Reference proteome</keyword>
<organism evidence="2 3">
    <name type="scientific">Pelomonas margarita</name>
    <dbReference type="NCBI Taxonomy" id="3299031"/>
    <lineage>
        <taxon>Bacteria</taxon>
        <taxon>Pseudomonadati</taxon>
        <taxon>Pseudomonadota</taxon>
        <taxon>Betaproteobacteria</taxon>
        <taxon>Burkholderiales</taxon>
        <taxon>Sphaerotilaceae</taxon>
        <taxon>Roseateles</taxon>
    </lineage>
</organism>
<dbReference type="InterPro" id="IPR029062">
    <property type="entry name" value="Class_I_gatase-like"/>
</dbReference>
<sequence length="224" mass="23629">MAAIREAPHTAGLAITLAQGGRPTMHIGILVFDDMELLDMAGPYEVFTTAARVHGRSQPAGTAPLFTVSTVARDAAPVRARAGLRVQPDHGLHDHPPLHAAIVPGGVVDAELQQPQTLAWIAAQRRSAPVLASVCTGALLLAQAGVLDGLAATTHWEDLAALQALRPAVQLRAGVRWVDEGAVVTSAGITAGIDMCLHLVRRLHGHELAALTARQMDHDWKDTP</sequence>
<dbReference type="Pfam" id="PF01965">
    <property type="entry name" value="DJ-1_PfpI"/>
    <property type="match status" value="1"/>
</dbReference>
<evidence type="ECO:0000259" key="1">
    <source>
        <dbReference type="Pfam" id="PF01965"/>
    </source>
</evidence>
<proteinExistence type="predicted"/>
<gene>
    <name evidence="2" type="ORF">ACG0Z3_01535</name>
</gene>
<dbReference type="CDD" id="cd03139">
    <property type="entry name" value="GATase1_PfpI_2"/>
    <property type="match status" value="1"/>
</dbReference>
<accession>A0ABW7FC99</accession>
<dbReference type="EC" id="4.2.1.-" evidence="2"/>
<name>A0ABW7FC99_9BURK</name>
<protein>
    <submittedName>
        <fullName evidence="2">DJ-1/PfpI family protein</fullName>
        <ecNumber evidence="2">4.2.1.-</ecNumber>
    </submittedName>
</protein>
<dbReference type="PANTHER" id="PTHR43130:SF14">
    <property type="entry name" value="DJ-1_PFPI DOMAIN-CONTAINING PROTEIN"/>
    <property type="match status" value="1"/>
</dbReference>
<dbReference type="InterPro" id="IPR002818">
    <property type="entry name" value="DJ-1/PfpI"/>
</dbReference>
<dbReference type="PANTHER" id="PTHR43130">
    <property type="entry name" value="ARAC-FAMILY TRANSCRIPTIONAL REGULATOR"/>
    <property type="match status" value="1"/>
</dbReference>
<evidence type="ECO:0000313" key="2">
    <source>
        <dbReference type="EMBL" id="MFG6439356.1"/>
    </source>
</evidence>
<dbReference type="InterPro" id="IPR052158">
    <property type="entry name" value="INH-QAR"/>
</dbReference>
<keyword evidence="2" id="KW-0456">Lyase</keyword>
<comment type="caution">
    <text evidence="2">The sequence shown here is derived from an EMBL/GenBank/DDBJ whole genome shotgun (WGS) entry which is preliminary data.</text>
</comment>
<dbReference type="SUPFAM" id="SSF52317">
    <property type="entry name" value="Class I glutamine amidotransferase-like"/>
    <property type="match status" value="1"/>
</dbReference>
<dbReference type="RefSeq" id="WP_394394695.1">
    <property type="nucleotide sequence ID" value="NZ_JBIGHW010000001.1"/>
</dbReference>
<dbReference type="GO" id="GO:0016829">
    <property type="term" value="F:lyase activity"/>
    <property type="evidence" value="ECO:0007669"/>
    <property type="project" value="UniProtKB-KW"/>
</dbReference>
<evidence type="ECO:0000313" key="3">
    <source>
        <dbReference type="Proteomes" id="UP001606301"/>
    </source>
</evidence>